<organism evidence="6 7">
    <name type="scientific">Batillaria attramentaria</name>
    <dbReference type="NCBI Taxonomy" id="370345"/>
    <lineage>
        <taxon>Eukaryota</taxon>
        <taxon>Metazoa</taxon>
        <taxon>Spiralia</taxon>
        <taxon>Lophotrochozoa</taxon>
        <taxon>Mollusca</taxon>
        <taxon>Gastropoda</taxon>
        <taxon>Caenogastropoda</taxon>
        <taxon>Sorbeoconcha</taxon>
        <taxon>Cerithioidea</taxon>
        <taxon>Batillariidae</taxon>
        <taxon>Batillaria</taxon>
    </lineage>
</organism>
<dbReference type="InterPro" id="IPR006926">
    <property type="entry name" value="Vps16_N"/>
</dbReference>
<evidence type="ECO:0000259" key="5">
    <source>
        <dbReference type="Pfam" id="PF04841"/>
    </source>
</evidence>
<feature type="domain" description="Vps16 N-terminal" evidence="5">
    <location>
        <begin position="218"/>
        <end position="311"/>
    </location>
</feature>
<gene>
    <name evidence="6" type="ORF">BaRGS_00026279</name>
</gene>
<evidence type="ECO:0000313" key="7">
    <source>
        <dbReference type="Proteomes" id="UP001519460"/>
    </source>
</evidence>
<accession>A0ABD0K6M5</accession>
<dbReference type="EMBL" id="JACVVK020000244">
    <property type="protein sequence ID" value="KAK7482462.1"/>
    <property type="molecule type" value="Genomic_DNA"/>
</dbReference>
<dbReference type="Gene3D" id="1.10.150.780">
    <property type="entry name" value="Vps16, C-terminal region"/>
    <property type="match status" value="1"/>
</dbReference>
<dbReference type="InterPro" id="IPR016534">
    <property type="entry name" value="VPS16"/>
</dbReference>
<feature type="non-terminal residue" evidence="6">
    <location>
        <position position="1"/>
    </location>
</feature>
<dbReference type="InterPro" id="IPR006925">
    <property type="entry name" value="Vps16_C"/>
</dbReference>
<dbReference type="InterPro" id="IPR038132">
    <property type="entry name" value="Vps16_C_sf"/>
</dbReference>
<proteinExistence type="inferred from homology"/>
<dbReference type="FunFam" id="1.10.150.780:FF:000001">
    <property type="entry name" value="Vacuolar protein sorting-associated protein 16 homolog"/>
    <property type="match status" value="1"/>
</dbReference>
<reference evidence="6 7" key="1">
    <citation type="journal article" date="2023" name="Sci. Data">
        <title>Genome assembly of the Korean intertidal mud-creeper Batillaria attramentaria.</title>
        <authorList>
            <person name="Patra A.K."/>
            <person name="Ho P.T."/>
            <person name="Jun S."/>
            <person name="Lee S.J."/>
            <person name="Kim Y."/>
            <person name="Won Y.J."/>
        </authorList>
    </citation>
    <scope>NUCLEOTIDE SEQUENCE [LARGE SCALE GENOMIC DNA]</scope>
    <source>
        <strain evidence="6">Wonlab-2016</strain>
    </source>
</reference>
<dbReference type="PIRSF" id="PIRSF007949">
    <property type="entry name" value="VPS16"/>
    <property type="match status" value="1"/>
</dbReference>
<dbReference type="GO" id="GO:0099023">
    <property type="term" value="C:vesicle tethering complex"/>
    <property type="evidence" value="ECO:0007669"/>
    <property type="project" value="UniProtKB-ARBA"/>
</dbReference>
<evidence type="ECO:0000256" key="1">
    <source>
        <dbReference type="ARBA" id="ARBA00009250"/>
    </source>
</evidence>
<dbReference type="AlphaFoldDB" id="A0ABD0K6M5"/>
<sequence length="730" mass="84124">WNSGTIVKMGWTIMEDLLFVQDDGVVLVYDMFLTFKRTFSMGQEAKDVKILDARIFTSFQGTGVAVMTTSYRIFLITNSDTPRIIRLAEVPDLNTVPSCWDIVVMDRQVRALVANGSDLYIVDQGGQYQKQDPRMDKEDVGDYLDMAVSFNNKFVVLFTSTGHIWMGSSDLMNKFGEFETKTAVKPHQLAWCSSGAVVALWERFIGRWSAASLVMTCMSFLHRVPTVTELIFKIGSMEPGAMLYEANREYQKQHQKADEYLRMIKERLDTAVHQCIQAAGYEFESSKQKQLLRAASFGKCFLTDFRPEAFVNMCQMLRVLNQVRHHTVGIPLTYIQLEHLSMPVLIDRLVLRKLFGLAILVCQHLKVPDQEGQSRIMAHWACYKVQQKHVDEDHLARVISQKLLERPGVSFSEIASVALEHGRKQLAVKLLDYESRASEQVPLLLKMGQFSPALTKAIDSGDTDLVYTVLLHLRDNLEPSQFYMMIHTMPIAFSLFIQYCRHQNLLMVENLWEQEDNHTEMGHTKIIRSYTEDTIDRRSKILEEAGHCFHRAGNIFAEKQTEEQVKLLRHQRRLEDEFGQTYVDLSLHQTMYRLTVDGAHMAVEKLRKEFKVPDKRFWWMRVSALAEGGDWMELEKFSKNKRPPIGMEAFVEVCMKYHNKQEAMKYLQRVAPEHKVKSMVLVGQLHEAAEQAAENRSEDELNYVLSKVKVADRQLADKVRAMIAQLGARH</sequence>
<dbReference type="PANTHER" id="PTHR12811">
    <property type="entry name" value="VACUOLAR PROTEIN SORTING VPS16"/>
    <property type="match status" value="1"/>
</dbReference>
<dbReference type="GO" id="GO:0098588">
    <property type="term" value="C:bounding membrane of organelle"/>
    <property type="evidence" value="ECO:0007669"/>
    <property type="project" value="UniProtKB-ARBA"/>
</dbReference>
<comment type="subunit">
    <text evidence="3">Core component of at least two putative endosomal tethering complexes, the homotypic fusion and vacuole protein sorting (HOPS) complex and the class C core vacuole/endosome tethering (CORVET) complex. Their common core is composed of the class C Vps proteins VPS11, VPS16, VPS18 and VPS33A, which in HOPS further associates with VPS39 and VPS41 and in CORVET with VPS8 and TGFBRAP1. Interacts with RAB5C. Interacts with STX17, MON1B. Associates with adapter protein complex 3 (AP-3) and clathrin:AP-3 complexes.</text>
</comment>
<feature type="domain" description="Vps16 N-terminal" evidence="5">
    <location>
        <begin position="1"/>
        <end position="205"/>
    </location>
</feature>
<keyword evidence="7" id="KW-1185">Reference proteome</keyword>
<comment type="caution">
    <text evidence="6">The sequence shown here is derived from an EMBL/GenBank/DDBJ whole genome shotgun (WGS) entry which is preliminary data.</text>
</comment>
<feature type="domain" description="Vps16 C-terminal" evidence="4">
    <location>
        <begin position="409"/>
        <end position="725"/>
    </location>
</feature>
<protein>
    <recommendedName>
        <fullName evidence="2">Vacuolar protein sorting-associated protein 16 homolog</fullName>
    </recommendedName>
</protein>
<evidence type="ECO:0000256" key="3">
    <source>
        <dbReference type="ARBA" id="ARBA00061859"/>
    </source>
</evidence>
<dbReference type="Pfam" id="PF04841">
    <property type="entry name" value="Vps16_N"/>
    <property type="match status" value="2"/>
</dbReference>
<name>A0ABD0K6M5_9CAEN</name>
<evidence type="ECO:0000256" key="2">
    <source>
        <dbReference type="ARBA" id="ARBA00017947"/>
    </source>
</evidence>
<evidence type="ECO:0000313" key="6">
    <source>
        <dbReference type="EMBL" id="KAK7482462.1"/>
    </source>
</evidence>
<dbReference type="PANTHER" id="PTHR12811:SF0">
    <property type="entry name" value="VACUOLAR PROTEIN SORTING-ASSOCIATED PROTEIN 16 HOMOLOG"/>
    <property type="match status" value="1"/>
</dbReference>
<evidence type="ECO:0000259" key="4">
    <source>
        <dbReference type="Pfam" id="PF04840"/>
    </source>
</evidence>
<comment type="similarity">
    <text evidence="1">Belongs to the VPS16 family.</text>
</comment>
<dbReference type="Proteomes" id="UP001519460">
    <property type="component" value="Unassembled WGS sequence"/>
</dbReference>
<dbReference type="GO" id="GO:0005768">
    <property type="term" value="C:endosome"/>
    <property type="evidence" value="ECO:0007669"/>
    <property type="project" value="UniProtKB-ARBA"/>
</dbReference>
<dbReference type="Pfam" id="PF04840">
    <property type="entry name" value="Vps16_C"/>
    <property type="match status" value="1"/>
</dbReference>